<proteinExistence type="predicted"/>
<keyword evidence="1" id="KW-0540">Nuclease</keyword>
<organism evidence="1 2">
    <name type="scientific">Anaerovibrio slackiae</name>
    <dbReference type="NCBI Taxonomy" id="2652309"/>
    <lineage>
        <taxon>Bacteria</taxon>
        <taxon>Bacillati</taxon>
        <taxon>Bacillota</taxon>
        <taxon>Negativicutes</taxon>
        <taxon>Selenomonadales</taxon>
        <taxon>Selenomonadaceae</taxon>
        <taxon>Anaerovibrio</taxon>
    </lineage>
</organism>
<evidence type="ECO:0000313" key="1">
    <source>
        <dbReference type="EMBL" id="MSU07900.1"/>
    </source>
</evidence>
<dbReference type="RefSeq" id="WP_154405931.1">
    <property type="nucleotide sequence ID" value="NZ_VUNR01000004.1"/>
</dbReference>
<comment type="caution">
    <text evidence="1">The sequence shown here is derived from an EMBL/GenBank/DDBJ whole genome shotgun (WGS) entry which is preliminary data.</text>
</comment>
<accession>A0A6I2UDZ1</accession>
<dbReference type="Proteomes" id="UP000433181">
    <property type="component" value="Unassembled WGS sequence"/>
</dbReference>
<reference evidence="1 2" key="1">
    <citation type="submission" date="2019-08" db="EMBL/GenBank/DDBJ databases">
        <title>In-depth cultivation of the pig gut microbiome towards novel bacterial diversity and tailored functional studies.</title>
        <authorList>
            <person name="Wylensek D."/>
            <person name="Hitch T.C.A."/>
            <person name="Clavel T."/>
        </authorList>
    </citation>
    <scope>NUCLEOTIDE SEQUENCE [LARGE SCALE GENOMIC DNA]</scope>
    <source>
        <strain evidence="1 2">WCA-693-APC-5D-A</strain>
    </source>
</reference>
<dbReference type="GeneID" id="96777813"/>
<keyword evidence="2" id="KW-1185">Reference proteome</keyword>
<name>A0A6I2UDZ1_9FIRM</name>
<dbReference type="AlphaFoldDB" id="A0A6I2UDZ1"/>
<evidence type="ECO:0000313" key="2">
    <source>
        <dbReference type="Proteomes" id="UP000433181"/>
    </source>
</evidence>
<sequence>MKDMLTIASGFQYSVNIAFDLYNDEKLENYIPTKNALGFIAEIMASTDMSAKDRARVLVGAYGRGKSHIVLNIVSLLMQRDKHLFQNIWQADNEHKLSAIVNRYYENCNKLLPVIISGSNTSLTQAFIISLQRALQDNQLLDVMPETNYQAAAKCIERWEHEYPDVYGRLAEAVDMPVTEFTAALQNYDIGAYKQFEQIYPALTAGSMFNPFLGFDVVELYESVAKAIAAKGYGGIFVVYDEFSKYLEANIKEATVSDTKMLQDFAEKCNRSGELQMHLLLICHKEIANYINKLPKEKTDGWRGVSERFKHIQLTNNFAQTYEVVSKVIKKDTVQWERFLLNHRGLFQGWQDKYGKSRMFSDVNDTELCHVFEHCYPLHPVSLFLLPRLSEKIAQNERTLFTFLSAEGRFTMSAFIAQQPADEEAFILPDLIYDYFQPLMQKEFYTGDIHQQYVLVSAAVQDLSDDSVETKLIKTIALIYMVGEFEKLSPKADVLLDIYGNLYGYDVVEKALLNLEKNNLMVRLRRNNGFLRLKESSGVDVWQKIHDGVAAAGQRYSVKEILNSMNFERYVYPSRYNDEKEMTRYFQFEFIDGDEIADNNGLPAKSGRIHADGIIYGVLPRDEEQLAKIRSILPSAEDEKIIFVLPKEYSDISRSVRELEAVAQLRAEAANDKVLCNEYGIIYDDLYEVADDYIKGFVRPEAGTADYFYQGVKKQFFRKSQLSEFLSQIMDKIYADTPVINNEVVNKDEITSVAITSRSKVIAGLLRSELEYDLGLKGSGQDMAIMRSTLLRTGVLQQDVVQSVCLNLSPSTNTALATVLQRIKNILWDELGSEKMCMAKVYDYLINPAYHVGMRRGIIPIYLAAVLHGIKKGLVFSNSFGEVSLDAELLHQINIAPENFFVEKINWNEAKEKYLYHLEKLFADYVEYDAQDAGAANYNQVYMAMERWYRALPRYSKEITCYLNGRPLEREMKKFINIFRNRRNSAREALFIAMPAIWNISEDYAQLSHNIMYTKKMYDEASMVLLQYLGNFLRRNFLAGANPRATTVSVLKNWLDGLPAGIMQEAFADNTDRFLQIIQEASADEQELIQKMSSLLVGLRVDDWSFDEVETFKAKVMKHKETAENYHADIVPDAGGQAEFIADVNAREGYEIKICDEQGNCSIKRFDRVAYAPRGKRVLNTLNARLEEAGQGLTMAEKRQIVMELLSGLI</sequence>
<keyword evidence="1" id="KW-0378">Hydrolase</keyword>
<dbReference type="EMBL" id="VUNR01000004">
    <property type="protein sequence ID" value="MSU07900.1"/>
    <property type="molecule type" value="Genomic_DNA"/>
</dbReference>
<protein>
    <submittedName>
        <fullName evidence="1">Restriction endonuclease subunit S</fullName>
    </submittedName>
</protein>
<gene>
    <name evidence="1" type="ORF">FYJ84_02705</name>
</gene>
<dbReference type="GO" id="GO:0004519">
    <property type="term" value="F:endonuclease activity"/>
    <property type="evidence" value="ECO:0007669"/>
    <property type="project" value="UniProtKB-KW"/>
</dbReference>
<keyword evidence="1" id="KW-0255">Endonuclease</keyword>